<feature type="region of interest" description="Disordered" evidence="1">
    <location>
        <begin position="32"/>
        <end position="66"/>
    </location>
</feature>
<dbReference type="Gramene" id="OPUNC01G38880.1">
    <property type="protein sequence ID" value="OPUNC01G38880.1"/>
    <property type="gene ID" value="OPUNC01G38880"/>
</dbReference>
<dbReference type="Proteomes" id="UP000026962">
    <property type="component" value="Chromosome 1"/>
</dbReference>
<sequence length="132" mass="13954">MLCCSGSTIARRCSSFADGRSVTLELRQMAAPPRLSSVADRATPRRSISAGRPRRSSSVTGSAAVNTTLATPLRSSSAACCVSELERCQRSCCHAQPPQLDTLSLEVPPCSNHSHSLLLLTPATNLVEQLSS</sequence>
<feature type="compositionally biased region" description="Polar residues" evidence="1">
    <location>
        <begin position="56"/>
        <end position="66"/>
    </location>
</feature>
<dbReference type="EnsemblPlants" id="OPUNC01G38880.1">
    <property type="protein sequence ID" value="OPUNC01G38880.1"/>
    <property type="gene ID" value="OPUNC01G38880"/>
</dbReference>
<reference evidence="2" key="2">
    <citation type="submission" date="2018-05" db="EMBL/GenBank/DDBJ databases">
        <title>OpunRS2 (Oryza punctata Reference Sequence Version 2).</title>
        <authorList>
            <person name="Zhang J."/>
            <person name="Kudrna D."/>
            <person name="Lee S."/>
            <person name="Talag J."/>
            <person name="Welchert J."/>
            <person name="Wing R.A."/>
        </authorList>
    </citation>
    <scope>NUCLEOTIDE SEQUENCE [LARGE SCALE GENOMIC DNA]</scope>
</reference>
<protein>
    <submittedName>
        <fullName evidence="2">Uncharacterized protein</fullName>
    </submittedName>
</protein>
<dbReference type="AlphaFoldDB" id="A0A0E0JS38"/>
<name>A0A0E0JS38_ORYPU</name>
<organism evidence="2">
    <name type="scientific">Oryza punctata</name>
    <name type="common">Red rice</name>
    <dbReference type="NCBI Taxonomy" id="4537"/>
    <lineage>
        <taxon>Eukaryota</taxon>
        <taxon>Viridiplantae</taxon>
        <taxon>Streptophyta</taxon>
        <taxon>Embryophyta</taxon>
        <taxon>Tracheophyta</taxon>
        <taxon>Spermatophyta</taxon>
        <taxon>Magnoliopsida</taxon>
        <taxon>Liliopsida</taxon>
        <taxon>Poales</taxon>
        <taxon>Poaceae</taxon>
        <taxon>BOP clade</taxon>
        <taxon>Oryzoideae</taxon>
        <taxon>Oryzeae</taxon>
        <taxon>Oryzinae</taxon>
        <taxon>Oryza</taxon>
    </lineage>
</organism>
<dbReference type="HOGENOM" id="CLU_1920494_0_0_1"/>
<accession>A0A0E0JS38</accession>
<evidence type="ECO:0000313" key="3">
    <source>
        <dbReference type="Proteomes" id="UP000026962"/>
    </source>
</evidence>
<evidence type="ECO:0000313" key="2">
    <source>
        <dbReference type="EnsemblPlants" id="OPUNC01G38880.1"/>
    </source>
</evidence>
<reference evidence="2" key="1">
    <citation type="submission" date="2015-04" db="UniProtKB">
        <authorList>
            <consortium name="EnsemblPlants"/>
        </authorList>
    </citation>
    <scope>IDENTIFICATION</scope>
</reference>
<keyword evidence="3" id="KW-1185">Reference proteome</keyword>
<proteinExistence type="predicted"/>
<evidence type="ECO:0000256" key="1">
    <source>
        <dbReference type="SAM" id="MobiDB-lite"/>
    </source>
</evidence>